<evidence type="ECO:0000313" key="5">
    <source>
        <dbReference type="EMBL" id="KAB1441191.1"/>
    </source>
</evidence>
<dbReference type="CDD" id="cd18773">
    <property type="entry name" value="PDC1_HK_sensor"/>
    <property type="match status" value="1"/>
</dbReference>
<keyword evidence="3" id="KW-0812">Transmembrane</keyword>
<comment type="caution">
    <text evidence="5">The sequence shown here is derived from an EMBL/GenBank/DDBJ whole genome shotgun (WGS) entry which is preliminary data.</text>
</comment>
<dbReference type="InterPro" id="IPR029151">
    <property type="entry name" value="Sensor-like_sf"/>
</dbReference>
<evidence type="ECO:0000259" key="4">
    <source>
        <dbReference type="PROSITE" id="PS50111"/>
    </source>
</evidence>
<gene>
    <name evidence="5" type="ORF">F8A88_12220</name>
</gene>
<keyword evidence="1 2" id="KW-0807">Transducer</keyword>
<keyword evidence="3" id="KW-1133">Transmembrane helix</keyword>
<dbReference type="Proteomes" id="UP000438699">
    <property type="component" value="Unassembled WGS sequence"/>
</dbReference>
<feature type="transmembrane region" description="Helical" evidence="3">
    <location>
        <begin position="40"/>
        <end position="65"/>
    </location>
</feature>
<dbReference type="PANTHER" id="PTHR32089">
    <property type="entry name" value="METHYL-ACCEPTING CHEMOTAXIS PROTEIN MCPB"/>
    <property type="match status" value="1"/>
</dbReference>
<dbReference type="SMART" id="SM00283">
    <property type="entry name" value="MA"/>
    <property type="match status" value="1"/>
</dbReference>
<dbReference type="InterPro" id="IPR004089">
    <property type="entry name" value="MCPsignal_dom"/>
</dbReference>
<dbReference type="AlphaFoldDB" id="A0A6N6MZU2"/>
<organism evidence="5 6">
    <name type="scientific">Pseudodesulfovibrio senegalensis</name>
    <dbReference type="NCBI Taxonomy" id="1721087"/>
    <lineage>
        <taxon>Bacteria</taxon>
        <taxon>Pseudomonadati</taxon>
        <taxon>Thermodesulfobacteriota</taxon>
        <taxon>Desulfovibrionia</taxon>
        <taxon>Desulfovibrionales</taxon>
        <taxon>Desulfovibrionaceae</taxon>
    </lineage>
</organism>
<dbReference type="Pfam" id="PF22673">
    <property type="entry name" value="MCP-like_PDC_1"/>
    <property type="match status" value="1"/>
</dbReference>
<protein>
    <submittedName>
        <fullName evidence="5">Methyl-accepting chemotaxis protein</fullName>
    </submittedName>
</protein>
<dbReference type="GO" id="GO:0016020">
    <property type="term" value="C:membrane"/>
    <property type="evidence" value="ECO:0007669"/>
    <property type="project" value="InterPro"/>
</dbReference>
<dbReference type="Pfam" id="PF00015">
    <property type="entry name" value="MCPsignal"/>
    <property type="match status" value="1"/>
</dbReference>
<name>A0A6N6MZU2_9BACT</name>
<evidence type="ECO:0000256" key="2">
    <source>
        <dbReference type="PROSITE-ProRule" id="PRU00284"/>
    </source>
</evidence>
<dbReference type="PROSITE" id="PS50111">
    <property type="entry name" value="CHEMOTAXIS_TRANSDUC_2"/>
    <property type="match status" value="1"/>
</dbReference>
<dbReference type="EMBL" id="WAIE01000005">
    <property type="protein sequence ID" value="KAB1441191.1"/>
    <property type="molecule type" value="Genomic_DNA"/>
</dbReference>
<keyword evidence="6" id="KW-1185">Reference proteome</keyword>
<sequence>MFFRDGLLITSLSLLILFCSILLAAAGFSSARLVWGNLTIMFSVLWGLAGVLGMTIGAFGLLVAWRQGGANRRQLAVAVDDARNRIGGLPDGAAGFNGDIDDVLNPLCEIVNYCEGCCGDIRDREEELNRMRQEVAGMRIRMDEIRVHAESSRCEGLLSAAKTLGEVLEGVRNESEQVDIASSRSRAGAVEQQQYMGEAASAMEEMNASVLETAQSADGAALSAEQAMEEAGAGAAVVAEVLESIRSASASSRSLAGSVSGLGKQAEDVGSIMSVISDIADQTNLLALNAAIEAARAGEAGRGFAVVADEVRKLAEKTMEATRDVGVAIAAIQTEVGRTVEGVESMADVVDDAAVKAEESGTALDAIVRHSGESADRIRQIATAAAQQSSASESLTRTMTEVNAISESTDQDMEKATTAVEHLGGRVRDLGALVEAFLLVGNGRVQAVIENLASDARFLSLDRERMEQALRELVRGNEFVELVYATDTRGRQVVSNVGGRSMEYAEDRGAYDRDWSDRPWFRGAADNQTYYVSDVYRSSASGEQCITVSGPFGRREDAFLGVVAVDVRLSGQG</sequence>
<dbReference type="OrthoDB" id="9806477at2"/>
<evidence type="ECO:0000313" key="6">
    <source>
        <dbReference type="Proteomes" id="UP000438699"/>
    </source>
</evidence>
<feature type="domain" description="Methyl-accepting transducer" evidence="4">
    <location>
        <begin position="167"/>
        <end position="403"/>
    </location>
</feature>
<keyword evidence="3" id="KW-0472">Membrane</keyword>
<dbReference type="SUPFAM" id="SSF103190">
    <property type="entry name" value="Sensory domain-like"/>
    <property type="match status" value="1"/>
</dbReference>
<dbReference type="SUPFAM" id="SSF58104">
    <property type="entry name" value="Methyl-accepting chemotaxis protein (MCP) signaling domain"/>
    <property type="match status" value="1"/>
</dbReference>
<dbReference type="CDD" id="cd11386">
    <property type="entry name" value="MCP_signal"/>
    <property type="match status" value="1"/>
</dbReference>
<dbReference type="Gene3D" id="1.10.287.950">
    <property type="entry name" value="Methyl-accepting chemotaxis protein"/>
    <property type="match status" value="1"/>
</dbReference>
<evidence type="ECO:0000256" key="1">
    <source>
        <dbReference type="ARBA" id="ARBA00023224"/>
    </source>
</evidence>
<evidence type="ECO:0000256" key="3">
    <source>
        <dbReference type="SAM" id="Phobius"/>
    </source>
</evidence>
<accession>A0A6N6MZU2</accession>
<proteinExistence type="predicted"/>
<reference evidence="5 6" key="1">
    <citation type="journal article" date="2017" name="Int. J. Syst. Evol. Microbiol.">
        <title>Desulfovibrio senegalensis sp. nov., a mesophilic sulfate reducer isolated from marine sediment.</title>
        <authorList>
            <person name="Thioye A."/>
            <person name="Gam Z.B.A."/>
            <person name="Mbengue M."/>
            <person name="Cayol J.L."/>
            <person name="Joseph-Bartoli M."/>
            <person name="Toure-Kane C."/>
            <person name="Labat M."/>
        </authorList>
    </citation>
    <scope>NUCLEOTIDE SEQUENCE [LARGE SCALE GENOMIC DNA]</scope>
    <source>
        <strain evidence="5 6">DSM 101509</strain>
    </source>
</reference>
<dbReference type="PANTHER" id="PTHR32089:SF112">
    <property type="entry name" value="LYSOZYME-LIKE PROTEIN-RELATED"/>
    <property type="match status" value="1"/>
</dbReference>
<dbReference type="GO" id="GO:0007165">
    <property type="term" value="P:signal transduction"/>
    <property type="evidence" value="ECO:0007669"/>
    <property type="project" value="UniProtKB-KW"/>
</dbReference>
<dbReference type="Gene3D" id="3.30.450.20">
    <property type="entry name" value="PAS domain"/>
    <property type="match status" value="1"/>
</dbReference>